<evidence type="ECO:0000256" key="2">
    <source>
        <dbReference type="ARBA" id="ARBA00001947"/>
    </source>
</evidence>
<dbReference type="EMBL" id="LQRT01000002">
    <property type="protein sequence ID" value="KZS42698.1"/>
    <property type="molecule type" value="Genomic_DNA"/>
</dbReference>
<dbReference type="InterPro" id="IPR014782">
    <property type="entry name" value="Peptidase_M1_dom"/>
</dbReference>
<dbReference type="InterPro" id="IPR027268">
    <property type="entry name" value="Peptidase_M4/M1_CTD_sf"/>
</dbReference>
<evidence type="ECO:0000259" key="13">
    <source>
        <dbReference type="Pfam" id="PF17900"/>
    </source>
</evidence>
<evidence type="ECO:0000256" key="9">
    <source>
        <dbReference type="ARBA" id="ARBA00022801"/>
    </source>
</evidence>
<keyword evidence="9" id="KW-0378">Hydrolase</keyword>
<organism evidence="14 15">
    <name type="scientific">Aquimarina aggregata</name>
    <dbReference type="NCBI Taxonomy" id="1642818"/>
    <lineage>
        <taxon>Bacteria</taxon>
        <taxon>Pseudomonadati</taxon>
        <taxon>Bacteroidota</taxon>
        <taxon>Flavobacteriia</taxon>
        <taxon>Flavobacteriales</taxon>
        <taxon>Flavobacteriaceae</taxon>
        <taxon>Aquimarina</taxon>
    </lineage>
</organism>
<keyword evidence="15" id="KW-1185">Reference proteome</keyword>
<dbReference type="InterPro" id="IPR050344">
    <property type="entry name" value="Peptidase_M1_aminopeptidases"/>
</dbReference>
<dbReference type="PANTHER" id="PTHR11533">
    <property type="entry name" value="PROTEASE M1 ZINC METALLOPROTEASE"/>
    <property type="match status" value="1"/>
</dbReference>
<dbReference type="OrthoDB" id="100605at2"/>
<dbReference type="InterPro" id="IPR045357">
    <property type="entry name" value="Aminopeptidase_N-like_N"/>
</dbReference>
<protein>
    <recommendedName>
        <fullName evidence="5">Aminopeptidase N</fullName>
        <ecNumber evidence="4">3.4.11.2</ecNumber>
    </recommendedName>
</protein>
<evidence type="ECO:0000256" key="5">
    <source>
        <dbReference type="ARBA" id="ARBA00015611"/>
    </source>
</evidence>
<keyword evidence="10" id="KW-0862">Zinc</keyword>
<dbReference type="Pfam" id="PF17900">
    <property type="entry name" value="Peptidase_M1_N"/>
    <property type="match status" value="1"/>
</dbReference>
<dbReference type="GO" id="GO:0016285">
    <property type="term" value="F:alanyl aminopeptidase activity"/>
    <property type="evidence" value="ECO:0007669"/>
    <property type="project" value="UniProtKB-EC"/>
</dbReference>
<feature type="domain" description="Aminopeptidase N-like N-terminal" evidence="13">
    <location>
        <begin position="31"/>
        <end position="193"/>
    </location>
</feature>
<dbReference type="PANTHER" id="PTHR11533:SF174">
    <property type="entry name" value="PUROMYCIN-SENSITIVE AMINOPEPTIDASE-RELATED"/>
    <property type="match status" value="1"/>
</dbReference>
<keyword evidence="8" id="KW-0479">Metal-binding</keyword>
<proteinExistence type="inferred from homology"/>
<comment type="caution">
    <text evidence="14">The sequence shown here is derived from an EMBL/GenBank/DDBJ whole genome shotgun (WGS) entry which is preliminary data.</text>
</comment>
<dbReference type="RefSeq" id="WP_066310886.1">
    <property type="nucleotide sequence ID" value="NZ_LQRT01000002.1"/>
</dbReference>
<evidence type="ECO:0000256" key="4">
    <source>
        <dbReference type="ARBA" id="ARBA00012564"/>
    </source>
</evidence>
<dbReference type="InterPro" id="IPR042097">
    <property type="entry name" value="Aminopeptidase_N-like_N_sf"/>
</dbReference>
<dbReference type="SUPFAM" id="SSF55486">
    <property type="entry name" value="Metalloproteases ('zincins'), catalytic domain"/>
    <property type="match status" value="1"/>
</dbReference>
<dbReference type="Gene3D" id="1.10.390.10">
    <property type="entry name" value="Neutral Protease Domain 2"/>
    <property type="match status" value="1"/>
</dbReference>
<comment type="catalytic activity">
    <reaction evidence="1">
        <text>Release of an N-terminal amino acid, Xaa-|-Yaa- from a peptide, amide or arylamide. Xaa is preferably Ala, but may be most amino acids including Pro (slow action). When a terminal hydrophobic residue is followed by a prolyl residue, the two may be released as an intact Xaa-Pro dipeptide.</text>
        <dbReference type="EC" id="3.4.11.2"/>
    </reaction>
</comment>
<dbReference type="GO" id="GO:0070006">
    <property type="term" value="F:metalloaminopeptidase activity"/>
    <property type="evidence" value="ECO:0007669"/>
    <property type="project" value="TreeGrafter"/>
</dbReference>
<evidence type="ECO:0000256" key="6">
    <source>
        <dbReference type="ARBA" id="ARBA00022438"/>
    </source>
</evidence>
<evidence type="ECO:0000256" key="10">
    <source>
        <dbReference type="ARBA" id="ARBA00022833"/>
    </source>
</evidence>
<dbReference type="AlphaFoldDB" id="A0A162DMM7"/>
<evidence type="ECO:0000256" key="7">
    <source>
        <dbReference type="ARBA" id="ARBA00022670"/>
    </source>
</evidence>
<keyword evidence="11" id="KW-0482">Metalloprotease</keyword>
<evidence type="ECO:0000313" key="14">
    <source>
        <dbReference type="EMBL" id="KZS42698.1"/>
    </source>
</evidence>
<dbReference type="Pfam" id="PF01433">
    <property type="entry name" value="Peptidase_M1"/>
    <property type="match status" value="1"/>
</dbReference>
<feature type="domain" description="Peptidase M1 membrane alanine aminopeptidase" evidence="12">
    <location>
        <begin position="231"/>
        <end position="432"/>
    </location>
</feature>
<accession>A0A162DMM7</accession>
<reference evidence="14 15" key="1">
    <citation type="submission" date="2016-01" db="EMBL/GenBank/DDBJ databases">
        <title>The draft genome sequence of Aquimarina sp. RZW4-3-2.</title>
        <authorList>
            <person name="Wang Y."/>
        </authorList>
    </citation>
    <scope>NUCLEOTIDE SEQUENCE [LARGE SCALE GENOMIC DNA]</scope>
    <source>
        <strain evidence="14 15">RZW4-3-2</strain>
    </source>
</reference>
<dbReference type="PRINTS" id="PR00756">
    <property type="entry name" value="ALADIPTASE"/>
</dbReference>
<dbReference type="GO" id="GO:0016020">
    <property type="term" value="C:membrane"/>
    <property type="evidence" value="ECO:0007669"/>
    <property type="project" value="TreeGrafter"/>
</dbReference>
<dbReference type="EC" id="3.4.11.2" evidence="4"/>
<sequence length="694" mass="80332">MRIILYLIILLIPGVGITKQIDAVDFLTGNVNISVHPDTKEVSGKVIYTFTMLQSTTSVYIDAQKMNIKTVMLDGNEININYDDKKIVIASDFKEKTNHTVEIEYTATPKKALYFVKDYQNNDQIWTQGQGKYTSNWLPSFDDMNEKVEFDLTINYHKGYEVIANGKLIKNDAVNDSIQSWQYDMKQPMSSYLLALAIGKYDKVVETSAEGIPLEMYFYPEDKDKFETTYRHSKRIFDFLEKEIGYAFPWQNYKQIPVKDFLYAGMENTGATIFSDAFVVDETAFVDRNYINVNAHELAHQWFGDLVTETEGTHHWLQEGFATYYALLAEKEIFGEDYFLYKLYESAEQLTQLSKTPKATSLLDPKASSLTFYQRGAWAIYALRKKIGETSFKITIHNFLEKYKFKNATTDNFIAVAEEVSNTDLGEFKKLWLESVTFPSQEALDLLTTSTFIKKYLGLAQERTQPLAGKWGTLAKALDFPVNDYIGQEVIYQLGGKTSPEIIALYDKAFETNNIFVRQAIANVLSNIPSELRTQYESLLKDKSYATIEPALYHLWSSFPKNRKQYLEDTKNITGFNDKNIRILWLVLALSTKDYEIENHQKFYFELSGYTSAKYHFSTRENAFTYLESLQAFSDESLKNLVDGATHHNWRFRNTCRKILDKLLKDEKYKKKYVVLKNNLPKNQQDFLSKKLTP</sequence>
<evidence type="ECO:0000256" key="11">
    <source>
        <dbReference type="ARBA" id="ARBA00023049"/>
    </source>
</evidence>
<dbReference type="CDD" id="cd09603">
    <property type="entry name" value="M1_APN_like"/>
    <property type="match status" value="1"/>
</dbReference>
<dbReference type="Gene3D" id="2.60.40.1730">
    <property type="entry name" value="tricorn interacting facor f3 domain"/>
    <property type="match status" value="1"/>
</dbReference>
<evidence type="ECO:0000259" key="12">
    <source>
        <dbReference type="Pfam" id="PF01433"/>
    </source>
</evidence>
<comment type="cofactor">
    <cofactor evidence="2">
        <name>Zn(2+)</name>
        <dbReference type="ChEBI" id="CHEBI:29105"/>
    </cofactor>
</comment>
<evidence type="ECO:0000256" key="8">
    <source>
        <dbReference type="ARBA" id="ARBA00022723"/>
    </source>
</evidence>
<dbReference type="InterPro" id="IPR001930">
    <property type="entry name" value="Peptidase_M1"/>
</dbReference>
<name>A0A162DMM7_9FLAO</name>
<evidence type="ECO:0000256" key="3">
    <source>
        <dbReference type="ARBA" id="ARBA00010136"/>
    </source>
</evidence>
<comment type="similarity">
    <text evidence="3">Belongs to the peptidase M1 family.</text>
</comment>
<dbReference type="GO" id="GO:0043171">
    <property type="term" value="P:peptide catabolic process"/>
    <property type="evidence" value="ECO:0007669"/>
    <property type="project" value="TreeGrafter"/>
</dbReference>
<dbReference type="Proteomes" id="UP000076715">
    <property type="component" value="Unassembled WGS sequence"/>
</dbReference>
<dbReference type="SUPFAM" id="SSF63737">
    <property type="entry name" value="Leukotriene A4 hydrolase N-terminal domain"/>
    <property type="match status" value="1"/>
</dbReference>
<keyword evidence="7" id="KW-0645">Protease</keyword>
<dbReference type="GO" id="GO:0042277">
    <property type="term" value="F:peptide binding"/>
    <property type="evidence" value="ECO:0007669"/>
    <property type="project" value="TreeGrafter"/>
</dbReference>
<keyword evidence="6 14" id="KW-0031">Aminopeptidase</keyword>
<dbReference type="GO" id="GO:0005737">
    <property type="term" value="C:cytoplasm"/>
    <property type="evidence" value="ECO:0007669"/>
    <property type="project" value="TreeGrafter"/>
</dbReference>
<dbReference type="GO" id="GO:0005615">
    <property type="term" value="C:extracellular space"/>
    <property type="evidence" value="ECO:0007669"/>
    <property type="project" value="TreeGrafter"/>
</dbReference>
<gene>
    <name evidence="14" type="ORF">AWE51_04405</name>
</gene>
<evidence type="ECO:0000313" key="15">
    <source>
        <dbReference type="Proteomes" id="UP000076715"/>
    </source>
</evidence>
<evidence type="ECO:0000256" key="1">
    <source>
        <dbReference type="ARBA" id="ARBA00000098"/>
    </source>
</evidence>
<dbReference type="GO" id="GO:0008270">
    <property type="term" value="F:zinc ion binding"/>
    <property type="evidence" value="ECO:0007669"/>
    <property type="project" value="InterPro"/>
</dbReference>
<dbReference type="GO" id="GO:0006508">
    <property type="term" value="P:proteolysis"/>
    <property type="evidence" value="ECO:0007669"/>
    <property type="project" value="UniProtKB-KW"/>
</dbReference>
<dbReference type="STRING" id="1642818.AWE51_04405"/>